<proteinExistence type="predicted"/>
<dbReference type="SUPFAM" id="SSF101898">
    <property type="entry name" value="NHL repeat"/>
    <property type="match status" value="1"/>
</dbReference>
<name>A0A6J4JPD2_9BACT</name>
<dbReference type="InterPro" id="IPR011042">
    <property type="entry name" value="6-blade_b-propeller_TolB-like"/>
</dbReference>
<dbReference type="PROSITE" id="PS51318">
    <property type="entry name" value="TAT"/>
    <property type="match status" value="1"/>
</dbReference>
<dbReference type="Gene3D" id="2.120.10.30">
    <property type="entry name" value="TolB, C-terminal domain"/>
    <property type="match status" value="1"/>
</dbReference>
<dbReference type="PANTHER" id="PTHR35399">
    <property type="entry name" value="SLR8030 PROTEIN"/>
    <property type="match status" value="1"/>
</dbReference>
<dbReference type="InterPro" id="IPR006311">
    <property type="entry name" value="TAT_signal"/>
</dbReference>
<organism evidence="2">
    <name type="scientific">uncultured Armatimonadetes bacterium</name>
    <dbReference type="NCBI Taxonomy" id="157466"/>
    <lineage>
        <taxon>Bacteria</taxon>
        <taxon>Bacillati</taxon>
        <taxon>Armatimonadota</taxon>
        <taxon>environmental samples</taxon>
    </lineage>
</organism>
<dbReference type="EMBL" id="CADCTO010000507">
    <property type="protein sequence ID" value="CAA9283795.1"/>
    <property type="molecule type" value="Genomic_DNA"/>
</dbReference>
<dbReference type="InterPro" id="IPR008557">
    <property type="entry name" value="PhoX"/>
</dbReference>
<feature type="chain" id="PRO_5027093305" evidence="1">
    <location>
        <begin position="22"/>
        <end position="548"/>
    </location>
</feature>
<accession>A0A6J4JPD2</accession>
<sequence>MSHSRRRFLTYLGMGTYAALACPSRAAAAAPAAFPLPRPRGAAPLFRPIAPSTEDKLLLADGFRYDTVCTWGDPLGTRGLHGPETFGFNNDFLAYFPIDALQGGKNSNEGLLWVNHEYPNPLFVSGYDGMSTKTEAQIVAEKLSVGGSVLHVRRDASGGVWRHVPGSKHTRRFTALYPTMEVTGAASARVPRATGTLANCSGGRTPWSTVLSCEENFHDYNRGNGVSTGTGYRWSDVPDQAIQEREYGWIVEVDPFGDLPPLKHSALGRFAHENAAWRLAPSGKLVVYMGDDAQDQFLYKFVSAEKYKADAPRAEKRKLLTAGTLYAADFGAGRWLPLDIARSPALRAAGFADQADVLLRTRDASRALKATPLDRPEDCEVHPLDGTLYVALTNNTAHGNYYGQIVRLLEDKDDAGGESFRFEIFLAGGPQSGLACPDNLAFDRKGNLWVVCDISGKSINKGAYRPFGNNGMFLVPTNGPSAGEAFQFASGPVQSELTGPWFTEDEKTLFLAVQHPGEESKSRAALTSHWPRGGEDVPRPAVVAITGF</sequence>
<reference evidence="2" key="1">
    <citation type="submission" date="2020-02" db="EMBL/GenBank/DDBJ databases">
        <authorList>
            <person name="Meier V. D."/>
        </authorList>
    </citation>
    <scope>NUCLEOTIDE SEQUENCE</scope>
    <source>
        <strain evidence="2">AVDCRST_MAG63</strain>
    </source>
</reference>
<feature type="signal peptide" evidence="1">
    <location>
        <begin position="1"/>
        <end position="21"/>
    </location>
</feature>
<keyword evidence="1" id="KW-0732">Signal</keyword>
<dbReference type="PROSITE" id="PS51257">
    <property type="entry name" value="PROKAR_LIPOPROTEIN"/>
    <property type="match status" value="1"/>
</dbReference>
<evidence type="ECO:0000313" key="2">
    <source>
        <dbReference type="EMBL" id="CAA9283795.1"/>
    </source>
</evidence>
<protein>
    <submittedName>
        <fullName evidence="2">Phosphatase</fullName>
    </submittedName>
</protein>
<dbReference type="AlphaFoldDB" id="A0A6J4JPD2"/>
<dbReference type="Pfam" id="PF05787">
    <property type="entry name" value="PhoX"/>
    <property type="match status" value="1"/>
</dbReference>
<gene>
    <name evidence="2" type="ORF">AVDCRST_MAG63-3762</name>
</gene>
<dbReference type="PANTHER" id="PTHR35399:SF2">
    <property type="entry name" value="DUF839 DOMAIN-CONTAINING PROTEIN"/>
    <property type="match status" value="1"/>
</dbReference>
<evidence type="ECO:0000256" key="1">
    <source>
        <dbReference type="SAM" id="SignalP"/>
    </source>
</evidence>